<keyword evidence="10 11" id="KW-0807">Transducer</keyword>
<dbReference type="PROSITE" id="PS50262">
    <property type="entry name" value="G_PROTEIN_RECEP_F1_2"/>
    <property type="match status" value="1"/>
</dbReference>
<feature type="transmembrane region" description="Helical" evidence="12">
    <location>
        <begin position="153"/>
        <end position="176"/>
    </location>
</feature>
<comment type="subcellular location">
    <subcellularLocation>
        <location evidence="1">Cell membrane</location>
        <topology evidence="1">Multi-pass membrane protein</topology>
    </subcellularLocation>
</comment>
<reference evidence="14" key="1">
    <citation type="journal article" date="2023" name="Mol. Biol. Evol.">
        <title>Third-Generation Sequencing Reveals the Adaptive Role of the Epigenome in Three Deep-Sea Polychaetes.</title>
        <authorList>
            <person name="Perez M."/>
            <person name="Aroh O."/>
            <person name="Sun Y."/>
            <person name="Lan Y."/>
            <person name="Juniper S.K."/>
            <person name="Young C.R."/>
            <person name="Angers B."/>
            <person name="Qian P.Y."/>
        </authorList>
    </citation>
    <scope>NUCLEOTIDE SEQUENCE</scope>
    <source>
        <strain evidence="14">R07B-5</strain>
    </source>
</reference>
<feature type="transmembrane region" description="Helical" evidence="12">
    <location>
        <begin position="258"/>
        <end position="276"/>
    </location>
</feature>
<keyword evidence="15" id="KW-1185">Reference proteome</keyword>
<dbReference type="Proteomes" id="UP001209878">
    <property type="component" value="Unassembled WGS sequence"/>
</dbReference>
<feature type="transmembrane region" description="Helical" evidence="12">
    <location>
        <begin position="209"/>
        <end position="227"/>
    </location>
</feature>
<dbReference type="GO" id="GO:0005886">
    <property type="term" value="C:plasma membrane"/>
    <property type="evidence" value="ECO:0007669"/>
    <property type="project" value="UniProtKB-SubCell"/>
</dbReference>
<name>A0AAD9NVX8_RIDPI</name>
<feature type="transmembrane region" description="Helical" evidence="12">
    <location>
        <begin position="73"/>
        <end position="94"/>
    </location>
</feature>
<dbReference type="InterPro" id="IPR017452">
    <property type="entry name" value="GPCR_Rhodpsn_7TM"/>
</dbReference>
<evidence type="ECO:0000256" key="9">
    <source>
        <dbReference type="ARBA" id="ARBA00023180"/>
    </source>
</evidence>
<keyword evidence="2" id="KW-1003">Cell membrane</keyword>
<evidence type="ECO:0000256" key="3">
    <source>
        <dbReference type="ARBA" id="ARBA00022692"/>
    </source>
</evidence>
<evidence type="ECO:0000256" key="7">
    <source>
        <dbReference type="ARBA" id="ARBA00023157"/>
    </source>
</evidence>
<proteinExistence type="inferred from homology"/>
<feature type="domain" description="G-protein coupled receptors family 1 profile" evidence="13">
    <location>
        <begin position="53"/>
        <end position="316"/>
    </location>
</feature>
<feature type="transmembrane region" description="Helical" evidence="12">
    <location>
        <begin position="37"/>
        <end position="61"/>
    </location>
</feature>
<dbReference type="AlphaFoldDB" id="A0AAD9NVX8"/>
<keyword evidence="5 11" id="KW-0297">G-protein coupled receptor</keyword>
<evidence type="ECO:0000256" key="2">
    <source>
        <dbReference type="ARBA" id="ARBA00022475"/>
    </source>
</evidence>
<feature type="transmembrane region" description="Helical" evidence="12">
    <location>
        <begin position="296"/>
        <end position="319"/>
    </location>
</feature>
<evidence type="ECO:0000256" key="5">
    <source>
        <dbReference type="ARBA" id="ARBA00023040"/>
    </source>
</evidence>
<dbReference type="Gene3D" id="1.20.1070.10">
    <property type="entry name" value="Rhodopsin 7-helix transmembrane proteins"/>
    <property type="match status" value="1"/>
</dbReference>
<comment type="caution">
    <text evidence="14">The sequence shown here is derived from an EMBL/GenBank/DDBJ whole genome shotgun (WGS) entry which is preliminary data.</text>
</comment>
<dbReference type="PRINTS" id="PR00358">
    <property type="entry name" value="BOMBESINR"/>
</dbReference>
<keyword evidence="6 12" id="KW-0472">Membrane</keyword>
<evidence type="ECO:0000256" key="4">
    <source>
        <dbReference type="ARBA" id="ARBA00022989"/>
    </source>
</evidence>
<feature type="transmembrane region" description="Helical" evidence="12">
    <location>
        <begin position="114"/>
        <end position="132"/>
    </location>
</feature>
<sequence length="374" mass="42389">MENGSTFVGHLSTFANVVENQTAAQPQYAETASPEAYLVPVVFAAIFGIGVAGNGTLIYTVFRHKSMRNTPNIFLVSLAAGDLLLIIVSVPFTSTIYTFHQWPYGLVICKLNEFLQALSLGVSVFTLTALGAERYVAIAYPMNHSNPSMVRTLLAVGAIWCVSAMLASLEAVAARIHYHDYGTIKLVICDIHPPEWGDAYKKFHAMYRFLVYFTVPIIVIATFYLLMARILLLSSSRLPAEGRTQGQAFRQMETRKKVAKVVLSFVAIFIACWLPRHTYLLWYHFDPGLYNMFWHVFKIVGFCLSFINSCVNPFTLYILSSRFRHYYNRYLFCCCTHKRNYRRPRKTSHSALCTFDSVSRGVNSHCTSTAYEMN</sequence>
<evidence type="ECO:0000256" key="8">
    <source>
        <dbReference type="ARBA" id="ARBA00023170"/>
    </source>
</evidence>
<dbReference type="InterPro" id="IPR000276">
    <property type="entry name" value="GPCR_Rhodpsn"/>
</dbReference>
<evidence type="ECO:0000256" key="6">
    <source>
        <dbReference type="ARBA" id="ARBA00023136"/>
    </source>
</evidence>
<protein>
    <recommendedName>
        <fullName evidence="13">G-protein coupled receptors family 1 profile domain-containing protein</fullName>
    </recommendedName>
</protein>
<dbReference type="PANTHER" id="PTHR45695">
    <property type="entry name" value="LEUCOKININ RECEPTOR-RELATED"/>
    <property type="match status" value="1"/>
</dbReference>
<evidence type="ECO:0000256" key="11">
    <source>
        <dbReference type="RuleBase" id="RU000688"/>
    </source>
</evidence>
<dbReference type="PROSITE" id="PS00237">
    <property type="entry name" value="G_PROTEIN_RECEP_F1_1"/>
    <property type="match status" value="1"/>
</dbReference>
<accession>A0AAD9NVX8</accession>
<dbReference type="CDD" id="cd15927">
    <property type="entry name" value="7tmA_Bombesin_R-like"/>
    <property type="match status" value="1"/>
</dbReference>
<evidence type="ECO:0000313" key="14">
    <source>
        <dbReference type="EMBL" id="KAK2183188.1"/>
    </source>
</evidence>
<dbReference type="InterPro" id="IPR001556">
    <property type="entry name" value="Bombsn_rcpt-like"/>
</dbReference>
<dbReference type="Pfam" id="PF00001">
    <property type="entry name" value="7tm_1"/>
    <property type="match status" value="1"/>
</dbReference>
<gene>
    <name evidence="14" type="ORF">NP493_321g05020</name>
</gene>
<dbReference type="PRINTS" id="PR00237">
    <property type="entry name" value="GPCRRHODOPSN"/>
</dbReference>
<evidence type="ECO:0000256" key="12">
    <source>
        <dbReference type="SAM" id="Phobius"/>
    </source>
</evidence>
<keyword evidence="3 11" id="KW-0812">Transmembrane</keyword>
<dbReference type="GO" id="GO:0008188">
    <property type="term" value="F:neuropeptide receptor activity"/>
    <property type="evidence" value="ECO:0007669"/>
    <property type="project" value="TreeGrafter"/>
</dbReference>
<evidence type="ECO:0000313" key="15">
    <source>
        <dbReference type="Proteomes" id="UP001209878"/>
    </source>
</evidence>
<evidence type="ECO:0000259" key="13">
    <source>
        <dbReference type="PROSITE" id="PS50262"/>
    </source>
</evidence>
<keyword evidence="8 11" id="KW-0675">Receptor</keyword>
<dbReference type="SMART" id="SM01381">
    <property type="entry name" value="7TM_GPCR_Srsx"/>
    <property type="match status" value="1"/>
</dbReference>
<dbReference type="SUPFAM" id="SSF81321">
    <property type="entry name" value="Family A G protein-coupled receptor-like"/>
    <property type="match status" value="1"/>
</dbReference>
<evidence type="ECO:0000256" key="1">
    <source>
        <dbReference type="ARBA" id="ARBA00004651"/>
    </source>
</evidence>
<evidence type="ECO:0000256" key="10">
    <source>
        <dbReference type="ARBA" id="ARBA00023224"/>
    </source>
</evidence>
<keyword evidence="9" id="KW-0325">Glycoprotein</keyword>
<organism evidence="14 15">
    <name type="scientific">Ridgeia piscesae</name>
    <name type="common">Tubeworm</name>
    <dbReference type="NCBI Taxonomy" id="27915"/>
    <lineage>
        <taxon>Eukaryota</taxon>
        <taxon>Metazoa</taxon>
        <taxon>Spiralia</taxon>
        <taxon>Lophotrochozoa</taxon>
        <taxon>Annelida</taxon>
        <taxon>Polychaeta</taxon>
        <taxon>Sedentaria</taxon>
        <taxon>Canalipalpata</taxon>
        <taxon>Sabellida</taxon>
        <taxon>Siboglinidae</taxon>
        <taxon>Ridgeia</taxon>
    </lineage>
</organism>
<keyword evidence="4 12" id="KW-1133">Transmembrane helix</keyword>
<dbReference type="EMBL" id="JAODUO010000320">
    <property type="protein sequence ID" value="KAK2183188.1"/>
    <property type="molecule type" value="Genomic_DNA"/>
</dbReference>
<comment type="similarity">
    <text evidence="11">Belongs to the G-protein coupled receptor 1 family.</text>
</comment>
<dbReference type="PANTHER" id="PTHR45695:SF26">
    <property type="entry name" value="NEUROPEPTIDE CCHAMIDE-1 RECEPTOR"/>
    <property type="match status" value="1"/>
</dbReference>
<keyword evidence="7" id="KW-1015">Disulfide bond</keyword>